<evidence type="ECO:0000313" key="1">
    <source>
        <dbReference type="EMBL" id="PEN08897.1"/>
    </source>
</evidence>
<accession>A0A2H3NW35</accession>
<organism evidence="1 2">
    <name type="scientific">Longimonas halophila</name>
    <dbReference type="NCBI Taxonomy" id="1469170"/>
    <lineage>
        <taxon>Bacteria</taxon>
        <taxon>Pseudomonadati</taxon>
        <taxon>Rhodothermota</taxon>
        <taxon>Rhodothermia</taxon>
        <taxon>Rhodothermales</taxon>
        <taxon>Salisaetaceae</taxon>
        <taxon>Longimonas</taxon>
    </lineage>
</organism>
<dbReference type="Proteomes" id="UP000221024">
    <property type="component" value="Unassembled WGS sequence"/>
</dbReference>
<name>A0A2H3NW35_9BACT</name>
<dbReference type="AlphaFoldDB" id="A0A2H3NW35"/>
<dbReference type="EMBL" id="PDEP01000002">
    <property type="protein sequence ID" value="PEN08897.1"/>
    <property type="molecule type" value="Genomic_DNA"/>
</dbReference>
<gene>
    <name evidence="1" type="ORF">CRI93_03885</name>
</gene>
<sequence length="64" mass="7221">MSSTSLEDQNIQDRTTPDLAMRCGMTLQTAGGIGLQIFHMIPWSAMWIHRFPVQHATSWFKADG</sequence>
<keyword evidence="2" id="KW-1185">Reference proteome</keyword>
<protein>
    <submittedName>
        <fullName evidence="1">Uncharacterized protein</fullName>
    </submittedName>
</protein>
<proteinExistence type="predicted"/>
<comment type="caution">
    <text evidence="1">The sequence shown here is derived from an EMBL/GenBank/DDBJ whole genome shotgun (WGS) entry which is preliminary data.</text>
</comment>
<reference evidence="1 2" key="1">
    <citation type="submission" date="2017-10" db="EMBL/GenBank/DDBJ databases">
        <title>Draft genome of Longimonas halophila.</title>
        <authorList>
            <person name="Goh K.M."/>
            <person name="Shamsir M.S."/>
            <person name="Lim S.W."/>
        </authorList>
    </citation>
    <scope>NUCLEOTIDE SEQUENCE [LARGE SCALE GENOMIC DNA]</scope>
    <source>
        <strain evidence="1 2">KCTC 42399</strain>
    </source>
</reference>
<evidence type="ECO:0000313" key="2">
    <source>
        <dbReference type="Proteomes" id="UP000221024"/>
    </source>
</evidence>